<evidence type="ECO:0000256" key="3">
    <source>
        <dbReference type="ARBA" id="ARBA00022475"/>
    </source>
</evidence>
<dbReference type="AlphaFoldDB" id="A0A176YTG7"/>
<evidence type="ECO:0000256" key="7">
    <source>
        <dbReference type="ARBA" id="ARBA00023136"/>
    </source>
</evidence>
<keyword evidence="3" id="KW-1003">Cell membrane</keyword>
<evidence type="ECO:0000256" key="2">
    <source>
        <dbReference type="ARBA" id="ARBA00022448"/>
    </source>
</evidence>
<feature type="transmembrane region" description="Helical" evidence="9">
    <location>
        <begin position="64"/>
        <end position="85"/>
    </location>
</feature>
<dbReference type="Pfam" id="PF02653">
    <property type="entry name" value="BPD_transp_2"/>
    <property type="match status" value="1"/>
</dbReference>
<protein>
    <submittedName>
        <fullName evidence="10">Branched-chain amino acid ABC transporter permease</fullName>
    </submittedName>
</protein>
<dbReference type="EMBL" id="LUUB01000054">
    <property type="protein sequence ID" value="OAF10019.1"/>
    <property type="molecule type" value="Genomic_DNA"/>
</dbReference>
<evidence type="ECO:0000256" key="6">
    <source>
        <dbReference type="ARBA" id="ARBA00022989"/>
    </source>
</evidence>
<dbReference type="GO" id="GO:0005886">
    <property type="term" value="C:plasma membrane"/>
    <property type="evidence" value="ECO:0007669"/>
    <property type="project" value="UniProtKB-SubCell"/>
</dbReference>
<dbReference type="CDD" id="cd06582">
    <property type="entry name" value="TM_PBP1_LivH_like"/>
    <property type="match status" value="1"/>
</dbReference>
<dbReference type="Proteomes" id="UP000076959">
    <property type="component" value="Unassembled WGS sequence"/>
</dbReference>
<keyword evidence="11" id="KW-1185">Reference proteome</keyword>
<dbReference type="GO" id="GO:0022857">
    <property type="term" value="F:transmembrane transporter activity"/>
    <property type="evidence" value="ECO:0007669"/>
    <property type="project" value="InterPro"/>
</dbReference>
<feature type="transmembrane region" description="Helical" evidence="9">
    <location>
        <begin position="221"/>
        <end position="250"/>
    </location>
</feature>
<proteinExistence type="inferred from homology"/>
<evidence type="ECO:0000256" key="5">
    <source>
        <dbReference type="ARBA" id="ARBA00022970"/>
    </source>
</evidence>
<organism evidence="10 11">
    <name type="scientific">Bradyrhizobium centrolobii</name>
    <dbReference type="NCBI Taxonomy" id="1505087"/>
    <lineage>
        <taxon>Bacteria</taxon>
        <taxon>Pseudomonadati</taxon>
        <taxon>Pseudomonadota</taxon>
        <taxon>Alphaproteobacteria</taxon>
        <taxon>Hyphomicrobiales</taxon>
        <taxon>Nitrobacteraceae</taxon>
        <taxon>Bradyrhizobium</taxon>
    </lineage>
</organism>
<dbReference type="RefSeq" id="WP_063700332.1">
    <property type="nucleotide sequence ID" value="NZ_LUUB01000054.1"/>
</dbReference>
<name>A0A176YTG7_9BRAD</name>
<comment type="caution">
    <text evidence="10">The sequence shown here is derived from an EMBL/GenBank/DDBJ whole genome shotgun (WGS) entry which is preliminary data.</text>
</comment>
<dbReference type="STRING" id="1505087.AYJ54_12615"/>
<feature type="transmembrane region" description="Helical" evidence="9">
    <location>
        <begin position="6"/>
        <end position="31"/>
    </location>
</feature>
<keyword evidence="5" id="KW-0029">Amino-acid transport</keyword>
<feature type="transmembrane region" description="Helical" evidence="9">
    <location>
        <begin position="38"/>
        <end position="58"/>
    </location>
</feature>
<keyword evidence="6 9" id="KW-1133">Transmembrane helix</keyword>
<evidence type="ECO:0000256" key="8">
    <source>
        <dbReference type="ARBA" id="ARBA00037998"/>
    </source>
</evidence>
<comment type="similarity">
    <text evidence="8">Belongs to the binding-protein-dependent transport system permease family. LivHM subfamily.</text>
</comment>
<evidence type="ECO:0000256" key="1">
    <source>
        <dbReference type="ARBA" id="ARBA00004651"/>
    </source>
</evidence>
<dbReference type="InterPro" id="IPR001851">
    <property type="entry name" value="ABC_transp_permease"/>
</dbReference>
<keyword evidence="4 9" id="KW-0812">Transmembrane</keyword>
<feature type="transmembrane region" description="Helical" evidence="9">
    <location>
        <begin position="140"/>
        <end position="160"/>
    </location>
</feature>
<dbReference type="OrthoDB" id="153121at2"/>
<feature type="transmembrane region" description="Helical" evidence="9">
    <location>
        <begin position="191"/>
        <end position="215"/>
    </location>
</feature>
<evidence type="ECO:0000313" key="10">
    <source>
        <dbReference type="EMBL" id="OAF10019.1"/>
    </source>
</evidence>
<feature type="transmembrane region" description="Helical" evidence="9">
    <location>
        <begin position="257"/>
        <end position="278"/>
    </location>
</feature>
<gene>
    <name evidence="10" type="ORF">AYJ54_12615</name>
</gene>
<accession>A0A176YTG7</accession>
<feature type="transmembrane region" description="Helical" evidence="9">
    <location>
        <begin position="97"/>
        <end position="120"/>
    </location>
</feature>
<dbReference type="InterPro" id="IPR052157">
    <property type="entry name" value="BCAA_transport_permease"/>
</dbReference>
<reference evidence="10 11" key="1">
    <citation type="submission" date="2016-03" db="EMBL/GenBank/DDBJ databases">
        <title>Draft Genome Sequence of the Strain BR 10245 (Bradyrhizobium sp.) isolated from nodules of Centrolobium paraense.</title>
        <authorList>
            <person name="Simoes-Araujo J.L.Sr."/>
            <person name="Barauna A.C."/>
            <person name="Silva K."/>
            <person name="Zilli J.E."/>
        </authorList>
    </citation>
    <scope>NUCLEOTIDE SEQUENCE [LARGE SCALE GENOMIC DNA]</scope>
    <source>
        <strain evidence="10 11">BR 10245</strain>
    </source>
</reference>
<evidence type="ECO:0000256" key="4">
    <source>
        <dbReference type="ARBA" id="ARBA00022692"/>
    </source>
</evidence>
<evidence type="ECO:0000256" key="9">
    <source>
        <dbReference type="SAM" id="Phobius"/>
    </source>
</evidence>
<evidence type="ECO:0000313" key="11">
    <source>
        <dbReference type="Proteomes" id="UP000076959"/>
    </source>
</evidence>
<dbReference type="GO" id="GO:0006865">
    <property type="term" value="P:amino acid transport"/>
    <property type="evidence" value="ECO:0007669"/>
    <property type="project" value="UniProtKB-KW"/>
</dbReference>
<dbReference type="PANTHER" id="PTHR11795:SF445">
    <property type="entry name" value="AMINO ACID ABC TRANSPORTER PERMEASE PROTEIN"/>
    <property type="match status" value="1"/>
</dbReference>
<keyword evidence="2" id="KW-0813">Transport</keyword>
<dbReference type="PANTHER" id="PTHR11795">
    <property type="entry name" value="BRANCHED-CHAIN AMINO ACID TRANSPORT SYSTEM PERMEASE PROTEIN LIVH"/>
    <property type="match status" value="1"/>
</dbReference>
<keyword evidence="7 9" id="KW-0472">Membrane</keyword>
<sequence>MSFVLVQVIVGGLLLGAVYALFSSGLTLVWGMMNIVNFAHGDFVMLGMYVAYVVYTLMGGGPILGAPLATLVLATLGVIVYFGLIRDIMKGPMLAQILGTFGLALLLRYSVFWWFGANFLSMPQDIVGGTFAVAGLRIEASRLLAGVVALLVTFGLHLLLTRTSLGSKMLAVAEDATAAQLMGIRPDTMQAIAWAIAAGATGLAGALIANFFYIVPTVGETLAIVAFVTVSLGGFGSVPGALVAGLLIGVIESLSGYLIGAVYKDIVVYVLFLFFLWFRPQGLMGKM</sequence>
<comment type="subcellular location">
    <subcellularLocation>
        <location evidence="1">Cell membrane</location>
        <topology evidence="1">Multi-pass membrane protein</topology>
    </subcellularLocation>
</comment>